<dbReference type="RefSeq" id="XP_023459232.2">
    <property type="nucleotide sequence ID" value="XM_023592980.2"/>
</dbReference>
<dbReference type="Gene3D" id="3.30.160.60">
    <property type="entry name" value="Classic Zinc Finger"/>
    <property type="match status" value="1"/>
</dbReference>
<evidence type="ECO:0000313" key="3">
    <source>
        <dbReference type="Proteomes" id="UP001302367"/>
    </source>
</evidence>
<dbReference type="Proteomes" id="UP001302367">
    <property type="component" value="Chromosome 1"/>
</dbReference>
<keyword evidence="3" id="KW-1185">Reference proteome</keyword>
<dbReference type="GeneID" id="35424159"/>
<dbReference type="SMART" id="SM00355">
    <property type="entry name" value="ZnF_C2H2"/>
    <property type="match status" value="2"/>
</dbReference>
<dbReference type="InterPro" id="IPR013087">
    <property type="entry name" value="Znf_C2H2_type"/>
</dbReference>
<proteinExistence type="predicted"/>
<dbReference type="EMBL" id="CP134184">
    <property type="protein sequence ID" value="WPA95758.1"/>
    <property type="molecule type" value="Genomic_DNA"/>
</dbReference>
<reference evidence="2 3" key="1">
    <citation type="submission" date="2023-09" db="EMBL/GenBank/DDBJ databases">
        <title>Complete-Gapless Cercospora beticola genome.</title>
        <authorList>
            <person name="Wyatt N.A."/>
            <person name="Spanner R.E."/>
            <person name="Bolton M.D."/>
        </authorList>
    </citation>
    <scope>NUCLEOTIDE SEQUENCE [LARGE SCALE GENOMIC DNA]</scope>
    <source>
        <strain evidence="2">Cb09-40</strain>
    </source>
</reference>
<organism evidence="2 3">
    <name type="scientific">Cercospora beticola</name>
    <name type="common">Sugarbeet leaf spot fungus</name>
    <dbReference type="NCBI Taxonomy" id="122368"/>
    <lineage>
        <taxon>Eukaryota</taxon>
        <taxon>Fungi</taxon>
        <taxon>Dikarya</taxon>
        <taxon>Ascomycota</taxon>
        <taxon>Pezizomycotina</taxon>
        <taxon>Dothideomycetes</taxon>
        <taxon>Dothideomycetidae</taxon>
        <taxon>Mycosphaerellales</taxon>
        <taxon>Mycosphaerellaceae</taxon>
        <taxon>Cercospora</taxon>
    </lineage>
</organism>
<protein>
    <recommendedName>
        <fullName evidence="1">C2H2-type domain-containing protein</fullName>
    </recommendedName>
</protein>
<name>A0ABZ0N8C0_CERBT</name>
<sequence length="196" mass="22521">MTRFTNIFHSHHSTTGLSGNTTSHRNVAYFSLEELTLPSLAEIEAWDADYDGRFLQEDQSLRTSAGEPCPLTAVDPRLLDKDVFLHWNADQNLNQEALLAVYSPQAPNQPFSNENASSPPTDAAPSADRFCMLCEKAFKYPKDFRRHWQSVHESSFDYEYKCPVQTCKYHLLGFARKDNRKRHVRKKHPNFALMLA</sequence>
<accession>A0ABZ0N8C0</accession>
<evidence type="ECO:0000259" key="1">
    <source>
        <dbReference type="PROSITE" id="PS00028"/>
    </source>
</evidence>
<dbReference type="PROSITE" id="PS00028">
    <property type="entry name" value="ZINC_FINGER_C2H2_1"/>
    <property type="match status" value="1"/>
</dbReference>
<gene>
    <name evidence="2" type="ORF">RHO25_000361</name>
</gene>
<feature type="domain" description="C2H2-type" evidence="1">
    <location>
        <begin position="131"/>
        <end position="152"/>
    </location>
</feature>
<evidence type="ECO:0000313" key="2">
    <source>
        <dbReference type="EMBL" id="WPA95758.1"/>
    </source>
</evidence>